<proteinExistence type="predicted"/>
<name>A0A8J8P0S6_HALGN</name>
<dbReference type="AlphaFoldDB" id="A0A8J8P0S6"/>
<evidence type="ECO:0000313" key="1">
    <source>
        <dbReference type="EMBL" id="TNV83709.1"/>
    </source>
</evidence>
<protein>
    <submittedName>
        <fullName evidence="1">Uncharacterized protein</fullName>
    </submittedName>
</protein>
<dbReference type="EMBL" id="RRYP01003544">
    <property type="protein sequence ID" value="TNV83709.1"/>
    <property type="molecule type" value="Genomic_DNA"/>
</dbReference>
<keyword evidence="2" id="KW-1185">Reference proteome</keyword>
<reference evidence="1" key="1">
    <citation type="submission" date="2019-06" db="EMBL/GenBank/DDBJ databases">
        <authorList>
            <person name="Zheng W."/>
        </authorList>
    </citation>
    <scope>NUCLEOTIDE SEQUENCE</scope>
    <source>
        <strain evidence="1">QDHG01</strain>
    </source>
</reference>
<sequence length="351" mass="40402">MKNLELIKELGDNIQVISDKVSSFNDQYKIINQRSVKKGTIKPQSQTKIFIPRNDINIDLKFQKSILKQFQTSQNFNRIISSGSYISITESENSSELYKIDDRNHLIYLFSVPFEVRLMQVTDDNRIAINEQLYSLIDLSYRASIPIPIESCISVSQMQNILYYGHINYSWIWRIEKDLKKTKLKPNLGKNKGPGVVQIEGLRGLQDQLLFLYKGVVRKFIVVPDIDIQSSEVACQVQEEILRFQILPDNIHLIAITQNRQLYISDHFTGNVIQRIDNQAAFSTIFVHPHFDLEQFPVILGNSISSVQAFDILNSGIKFENQIDGAQIIAKIDDGKFIIFEGTYLLLIIFH</sequence>
<dbReference type="Proteomes" id="UP000785679">
    <property type="component" value="Unassembled WGS sequence"/>
</dbReference>
<gene>
    <name evidence="1" type="ORF">FGO68_gene11882</name>
</gene>
<accession>A0A8J8P0S6</accession>
<evidence type="ECO:0000313" key="2">
    <source>
        <dbReference type="Proteomes" id="UP000785679"/>
    </source>
</evidence>
<comment type="caution">
    <text evidence="1">The sequence shown here is derived from an EMBL/GenBank/DDBJ whole genome shotgun (WGS) entry which is preliminary data.</text>
</comment>
<organism evidence="1 2">
    <name type="scientific">Halteria grandinella</name>
    <dbReference type="NCBI Taxonomy" id="5974"/>
    <lineage>
        <taxon>Eukaryota</taxon>
        <taxon>Sar</taxon>
        <taxon>Alveolata</taxon>
        <taxon>Ciliophora</taxon>
        <taxon>Intramacronucleata</taxon>
        <taxon>Spirotrichea</taxon>
        <taxon>Stichotrichia</taxon>
        <taxon>Sporadotrichida</taxon>
        <taxon>Halteriidae</taxon>
        <taxon>Halteria</taxon>
    </lineage>
</organism>